<dbReference type="Proteomes" id="UP000199689">
    <property type="component" value="Unassembled WGS sequence"/>
</dbReference>
<dbReference type="InterPro" id="IPR012349">
    <property type="entry name" value="Split_barrel_FMN-bd"/>
</dbReference>
<dbReference type="PANTHER" id="PTHR34071:SF2">
    <property type="entry name" value="FLAVIN-NUCLEOTIDE-BINDING PROTEIN"/>
    <property type="match status" value="1"/>
</dbReference>
<gene>
    <name evidence="1" type="ORF">SAMN02910343_00956</name>
</gene>
<accession>A0A1G5VXS5</accession>
<dbReference type="GeneID" id="87755982"/>
<dbReference type="SUPFAM" id="SSF50475">
    <property type="entry name" value="FMN-binding split barrel"/>
    <property type="match status" value="1"/>
</dbReference>
<name>A0A1G5VXS5_9FIRM</name>
<dbReference type="AlphaFoldDB" id="A0A1G5VXS5"/>
<sequence length="206" mass="23711">MNRPMRRKDRLVSDFDEMVSIASRARQIIIGMVDDGQPYLVPLDFGYKVHDGILSFYCHSASQGRKIDLMKKNPHISFVLPHSFRIGLGNVPVMWTNAFESVMGEADVVFLEDFDEKLEATQLLMDRYDMGKIPESVYRTLNHMECYRMDVTSMTGKSNLTRQQRDNWGFVESLQRKINDPTVLLSTIRKDLEALGNPDSEEPESK</sequence>
<keyword evidence="2" id="KW-1185">Reference proteome</keyword>
<dbReference type="RefSeq" id="WP_091364416.1">
    <property type="nucleotide sequence ID" value="NZ_FMXA01000010.1"/>
</dbReference>
<dbReference type="InterPro" id="IPR024747">
    <property type="entry name" value="Pyridox_Oxase-rel"/>
</dbReference>
<proteinExistence type="predicted"/>
<reference evidence="1 2" key="1">
    <citation type="submission" date="2016-10" db="EMBL/GenBank/DDBJ databases">
        <authorList>
            <person name="de Groot N.N."/>
        </authorList>
    </citation>
    <scope>NUCLEOTIDE SEQUENCE [LARGE SCALE GENOMIC DNA]</scope>
    <source>
        <strain evidence="1 2">DSM 15230</strain>
    </source>
</reference>
<evidence type="ECO:0008006" key="3">
    <source>
        <dbReference type="Google" id="ProtNLM"/>
    </source>
</evidence>
<dbReference type="PANTHER" id="PTHR34071">
    <property type="entry name" value="5-NITROIMIDAZOLE ANTIBIOTICS RESISTANCE PROTEIN, NIMA-FAMILY-RELATED PROTEIN-RELATED"/>
    <property type="match status" value="1"/>
</dbReference>
<dbReference type="Pfam" id="PF12900">
    <property type="entry name" value="Pyridox_ox_2"/>
    <property type="match status" value="1"/>
</dbReference>
<dbReference type="EMBL" id="FMXA01000010">
    <property type="protein sequence ID" value="SDA50226.1"/>
    <property type="molecule type" value="Genomic_DNA"/>
</dbReference>
<evidence type="ECO:0000313" key="2">
    <source>
        <dbReference type="Proteomes" id="UP000199689"/>
    </source>
</evidence>
<dbReference type="Gene3D" id="2.30.110.10">
    <property type="entry name" value="Electron Transport, Fmn-binding Protein, Chain A"/>
    <property type="match status" value="1"/>
</dbReference>
<dbReference type="OrthoDB" id="9794935at2"/>
<organism evidence="1 2">
    <name type="scientific">Allisonella histaminiformans</name>
    <dbReference type="NCBI Taxonomy" id="209880"/>
    <lineage>
        <taxon>Bacteria</taxon>
        <taxon>Bacillati</taxon>
        <taxon>Bacillota</taxon>
        <taxon>Negativicutes</taxon>
        <taxon>Veillonellales</taxon>
        <taxon>Veillonellaceae</taxon>
        <taxon>Allisonella</taxon>
    </lineage>
</organism>
<protein>
    <recommendedName>
        <fullName evidence="3">Nitroimidazol reductase NimA, pyridoxamine 5'-phosphate oxidase superfamily</fullName>
    </recommendedName>
</protein>
<evidence type="ECO:0000313" key="1">
    <source>
        <dbReference type="EMBL" id="SDA50226.1"/>
    </source>
</evidence>